<evidence type="ECO:0000313" key="2">
    <source>
        <dbReference type="Proteomes" id="UP000078343"/>
    </source>
</evidence>
<evidence type="ECO:0000313" key="1">
    <source>
        <dbReference type="EMBL" id="OAP53756.1"/>
    </source>
</evidence>
<protein>
    <submittedName>
        <fullName evidence="1">Uncharacterized protein</fullName>
    </submittedName>
</protein>
<proteinExistence type="predicted"/>
<organism evidence="1 2">
    <name type="scientific">Fonsecaea erecta</name>
    <dbReference type="NCBI Taxonomy" id="1367422"/>
    <lineage>
        <taxon>Eukaryota</taxon>
        <taxon>Fungi</taxon>
        <taxon>Dikarya</taxon>
        <taxon>Ascomycota</taxon>
        <taxon>Pezizomycotina</taxon>
        <taxon>Eurotiomycetes</taxon>
        <taxon>Chaetothyriomycetidae</taxon>
        <taxon>Chaetothyriales</taxon>
        <taxon>Herpotrichiellaceae</taxon>
        <taxon>Fonsecaea</taxon>
    </lineage>
</organism>
<accession>A0A178Z2W6</accession>
<comment type="caution">
    <text evidence="1">The sequence shown here is derived from an EMBL/GenBank/DDBJ whole genome shotgun (WGS) entry which is preliminary data.</text>
</comment>
<dbReference type="EMBL" id="LVYI01000026">
    <property type="protein sequence ID" value="OAP53756.1"/>
    <property type="molecule type" value="Genomic_DNA"/>
</dbReference>
<keyword evidence="2" id="KW-1185">Reference proteome</keyword>
<dbReference type="RefSeq" id="XP_018687123.1">
    <property type="nucleotide sequence ID" value="XM_018843543.1"/>
</dbReference>
<dbReference type="AlphaFoldDB" id="A0A178Z2W6"/>
<sequence>MTSKQRKRGPKRQDPDDLLAQALKDGLTVDKGEIDNDPFYPELADTSKPKYEGMMRLWEADVINRAELRLLRETDRYRIPERISDRRSSHNERHDALCGIYWMRNKSKAR</sequence>
<dbReference type="Proteomes" id="UP000078343">
    <property type="component" value="Unassembled WGS sequence"/>
</dbReference>
<name>A0A178Z2W6_9EURO</name>
<dbReference type="GeneID" id="30016206"/>
<gene>
    <name evidence="1" type="ORF">AYL99_12040</name>
</gene>
<reference evidence="1 2" key="1">
    <citation type="submission" date="2016-04" db="EMBL/GenBank/DDBJ databases">
        <title>Draft genome of Fonsecaea erecta CBS 125763.</title>
        <authorList>
            <person name="Weiss V.A."/>
            <person name="Vicente V.A."/>
            <person name="Raittz R.T."/>
            <person name="Moreno L.F."/>
            <person name="De Souza E.M."/>
            <person name="Pedrosa F.O."/>
            <person name="Steffens M.B."/>
            <person name="Faoro H."/>
            <person name="Tadra-Sfeir M.Z."/>
            <person name="Najafzadeh M.J."/>
            <person name="Felipe M.S."/>
            <person name="Teixeira M."/>
            <person name="Sun J."/>
            <person name="Xi L."/>
            <person name="Gomes R."/>
            <person name="De Azevedo C.M."/>
            <person name="Salgado C.G."/>
            <person name="Da Silva M.B."/>
            <person name="Nascimento M.F."/>
            <person name="Queiroz-Telles F."/>
            <person name="Attili D.S."/>
            <person name="Gorbushina A."/>
        </authorList>
    </citation>
    <scope>NUCLEOTIDE SEQUENCE [LARGE SCALE GENOMIC DNA]</scope>
    <source>
        <strain evidence="1 2">CBS 125763</strain>
    </source>
</reference>